<evidence type="ECO:0000313" key="7">
    <source>
        <dbReference type="Proteomes" id="UP000829925"/>
    </source>
</evidence>
<keyword evidence="2" id="KW-0479">Metal-binding</keyword>
<dbReference type="PANTHER" id="PTHR43212:SF3">
    <property type="entry name" value="QUERCETIN 2,3-DIOXYGENASE"/>
    <property type="match status" value="1"/>
</dbReference>
<dbReference type="KEGG" id="haei:MUN82_07655"/>
<dbReference type="RefSeq" id="WP_245096372.1">
    <property type="nucleotide sequence ID" value="NZ_CP095053.1"/>
</dbReference>
<feature type="binding site" evidence="2">
    <location>
        <position position="105"/>
    </location>
    <ligand>
        <name>Fe cation</name>
        <dbReference type="ChEBI" id="CHEBI:24875"/>
    </ligand>
</feature>
<organism evidence="6 7">
    <name type="scientific">Hymenobacter aerilatus</name>
    <dbReference type="NCBI Taxonomy" id="2932251"/>
    <lineage>
        <taxon>Bacteria</taxon>
        <taxon>Pseudomonadati</taxon>
        <taxon>Bacteroidota</taxon>
        <taxon>Cytophagia</taxon>
        <taxon>Cytophagales</taxon>
        <taxon>Hymenobacteraceae</taxon>
        <taxon>Hymenobacter</taxon>
    </lineage>
</organism>
<comment type="similarity">
    <text evidence="1 3">Belongs to the pirin family.</text>
</comment>
<comment type="cofactor">
    <cofactor evidence="2">
        <name>Fe cation</name>
        <dbReference type="ChEBI" id="CHEBI:24875"/>
    </cofactor>
    <text evidence="2">Binds 1 Fe cation per subunit.</text>
</comment>
<dbReference type="InterPro" id="IPR014710">
    <property type="entry name" value="RmlC-like_jellyroll"/>
</dbReference>
<dbReference type="PANTHER" id="PTHR43212">
    <property type="entry name" value="QUERCETIN 2,3-DIOXYGENASE"/>
    <property type="match status" value="1"/>
</dbReference>
<dbReference type="InterPro" id="IPR011051">
    <property type="entry name" value="RmlC_Cupin_sf"/>
</dbReference>
<dbReference type="AlphaFoldDB" id="A0A8T9SY21"/>
<dbReference type="InterPro" id="IPR003829">
    <property type="entry name" value="Pirin_N_dom"/>
</dbReference>
<reference evidence="6 7" key="1">
    <citation type="submission" date="2022-04" db="EMBL/GenBank/DDBJ databases">
        <title>Hymenobacter sp. isolated from the air.</title>
        <authorList>
            <person name="Won M."/>
            <person name="Lee C.-M."/>
            <person name="Woen H.-Y."/>
            <person name="Kwon S.-W."/>
        </authorList>
    </citation>
    <scope>NUCLEOTIDE SEQUENCE [LARGE SCALE GENOMIC DNA]</scope>
    <source>
        <strain evidence="7">5413 J-13</strain>
    </source>
</reference>
<evidence type="ECO:0000256" key="3">
    <source>
        <dbReference type="RuleBase" id="RU003457"/>
    </source>
</evidence>
<feature type="binding site" evidence="2">
    <location>
        <position position="61"/>
    </location>
    <ligand>
        <name>Fe cation</name>
        <dbReference type="ChEBI" id="CHEBI:24875"/>
    </ligand>
</feature>
<keyword evidence="2" id="KW-0408">Iron</keyword>
<dbReference type="Pfam" id="PF02678">
    <property type="entry name" value="Pirin"/>
    <property type="match status" value="1"/>
</dbReference>
<protein>
    <submittedName>
        <fullName evidence="6">Pirin family protein</fullName>
    </submittedName>
</protein>
<dbReference type="GO" id="GO:0046872">
    <property type="term" value="F:metal ion binding"/>
    <property type="evidence" value="ECO:0007669"/>
    <property type="project" value="UniProtKB-KW"/>
</dbReference>
<evidence type="ECO:0000313" key="6">
    <source>
        <dbReference type="EMBL" id="UOR06968.1"/>
    </source>
</evidence>
<sequence length="236" mass="25217">MASTVFHPATTRMHGNSGWLDAHRSFLPSGASEPSRQSFGALLILNDDTVMGGTGFGMHAHRNAEIMTLLLEGALEHADTLGNKGVINVNELQIISAGSGISHSEKNHSATAPVHFLQIWLTTDQPEATPYYDQVSFDTASHPDSFVQVVSPHAGQAGVQVRQQAWLHVGTLTPGVATTYAVKRPGNGVYAFVLEGNVRIGNQQLGAYDALGIWNTTQLTVEALSPAKVLLIDVPM</sequence>
<evidence type="ECO:0000259" key="5">
    <source>
        <dbReference type="Pfam" id="PF17954"/>
    </source>
</evidence>
<dbReference type="InterPro" id="IPR041602">
    <property type="entry name" value="Quercetinase_C"/>
</dbReference>
<dbReference type="Proteomes" id="UP000829925">
    <property type="component" value="Chromosome"/>
</dbReference>
<evidence type="ECO:0000256" key="2">
    <source>
        <dbReference type="PIRSR" id="PIRSR006232-1"/>
    </source>
</evidence>
<name>A0A8T9SY21_9BACT</name>
<evidence type="ECO:0000259" key="4">
    <source>
        <dbReference type="Pfam" id="PF02678"/>
    </source>
</evidence>
<feature type="domain" description="Pirin N-terminal" evidence="4">
    <location>
        <begin position="11"/>
        <end position="121"/>
    </location>
</feature>
<feature type="domain" description="Quercetin 2,3-dioxygenase C-terminal cupin" evidence="5">
    <location>
        <begin position="149"/>
        <end position="234"/>
    </location>
</feature>
<dbReference type="Gene3D" id="2.60.120.10">
    <property type="entry name" value="Jelly Rolls"/>
    <property type="match status" value="2"/>
</dbReference>
<gene>
    <name evidence="6" type="ORF">MUN82_07655</name>
</gene>
<feature type="binding site" evidence="2">
    <location>
        <position position="59"/>
    </location>
    <ligand>
        <name>Fe cation</name>
        <dbReference type="ChEBI" id="CHEBI:24875"/>
    </ligand>
</feature>
<dbReference type="SUPFAM" id="SSF51182">
    <property type="entry name" value="RmlC-like cupins"/>
    <property type="match status" value="1"/>
</dbReference>
<feature type="binding site" evidence="2">
    <location>
        <position position="103"/>
    </location>
    <ligand>
        <name>Fe cation</name>
        <dbReference type="ChEBI" id="CHEBI:24875"/>
    </ligand>
</feature>
<proteinExistence type="inferred from homology"/>
<accession>A0A8T9SY21</accession>
<dbReference type="PIRSF" id="PIRSF006232">
    <property type="entry name" value="Pirin"/>
    <property type="match status" value="1"/>
</dbReference>
<evidence type="ECO:0000256" key="1">
    <source>
        <dbReference type="ARBA" id="ARBA00008416"/>
    </source>
</evidence>
<dbReference type="EMBL" id="CP095053">
    <property type="protein sequence ID" value="UOR06968.1"/>
    <property type="molecule type" value="Genomic_DNA"/>
</dbReference>
<dbReference type="Pfam" id="PF17954">
    <property type="entry name" value="Pirin_C_2"/>
    <property type="match status" value="1"/>
</dbReference>
<keyword evidence="7" id="KW-1185">Reference proteome</keyword>
<dbReference type="InterPro" id="IPR012093">
    <property type="entry name" value="Pirin"/>
</dbReference>